<gene>
    <name evidence="1" type="ORF">Goklo_000496</name>
</gene>
<evidence type="ECO:0000313" key="1">
    <source>
        <dbReference type="EMBL" id="MBA0667406.1"/>
    </source>
</evidence>
<accession>A0A7J8VX73</accession>
<evidence type="ECO:0000313" key="2">
    <source>
        <dbReference type="Proteomes" id="UP000593573"/>
    </source>
</evidence>
<protein>
    <submittedName>
        <fullName evidence="1">Uncharacterized protein</fullName>
    </submittedName>
</protein>
<dbReference type="OrthoDB" id="10342951at2759"/>
<keyword evidence="2" id="KW-1185">Reference proteome</keyword>
<dbReference type="AlphaFoldDB" id="A0A7J8VX73"/>
<reference evidence="1 2" key="1">
    <citation type="journal article" date="2019" name="Genome Biol. Evol.">
        <title>Insights into the evolution of the New World diploid cottons (Gossypium, subgenus Houzingenia) based on genome sequencing.</title>
        <authorList>
            <person name="Grover C.E."/>
            <person name="Arick M.A. 2nd"/>
            <person name="Thrash A."/>
            <person name="Conover J.L."/>
            <person name="Sanders W.S."/>
            <person name="Peterson D.G."/>
            <person name="Frelichowski J.E."/>
            <person name="Scheffler J.A."/>
            <person name="Scheffler B.E."/>
            <person name="Wendel J.F."/>
        </authorList>
    </citation>
    <scope>NUCLEOTIDE SEQUENCE [LARGE SCALE GENOMIC DNA]</scope>
    <source>
        <strain evidence="1">57</strain>
        <tissue evidence="1">Leaf</tissue>
    </source>
</reference>
<organism evidence="1 2">
    <name type="scientific">Gossypium klotzschianum</name>
    <dbReference type="NCBI Taxonomy" id="34286"/>
    <lineage>
        <taxon>Eukaryota</taxon>
        <taxon>Viridiplantae</taxon>
        <taxon>Streptophyta</taxon>
        <taxon>Embryophyta</taxon>
        <taxon>Tracheophyta</taxon>
        <taxon>Spermatophyta</taxon>
        <taxon>Magnoliopsida</taxon>
        <taxon>eudicotyledons</taxon>
        <taxon>Gunneridae</taxon>
        <taxon>Pentapetalae</taxon>
        <taxon>rosids</taxon>
        <taxon>malvids</taxon>
        <taxon>Malvales</taxon>
        <taxon>Malvaceae</taxon>
        <taxon>Malvoideae</taxon>
        <taxon>Gossypium</taxon>
    </lineage>
</organism>
<sequence length="68" mass="7754">MLLVPRSVGFLDLKLMKNFVSSELIWMSRDHSEEVSLSLLIMLVNYGFLLSMKICQCSVLDAEKWGMG</sequence>
<dbReference type="Proteomes" id="UP000593573">
    <property type="component" value="Unassembled WGS sequence"/>
</dbReference>
<proteinExistence type="predicted"/>
<dbReference type="EMBL" id="JABFAB010000013">
    <property type="protein sequence ID" value="MBA0667406.1"/>
    <property type="molecule type" value="Genomic_DNA"/>
</dbReference>
<comment type="caution">
    <text evidence="1">The sequence shown here is derived from an EMBL/GenBank/DDBJ whole genome shotgun (WGS) entry which is preliminary data.</text>
</comment>
<name>A0A7J8VX73_9ROSI</name>